<name>A0AAW2CHM8_9ROSI</name>
<keyword evidence="2" id="KW-1185">Reference proteome</keyword>
<sequence length="179" mass="19915">MRTASMVDEEINVNASNSHFIDDENEQSFTATGDGYASYSSFPSGGFPTDGEVVINHASASLEIYRFNNPNPSYSQSLFNPIHVDNGNGNENGYEETRDDFEEEAILLTGGGIMVAGDLAIKLEIKERILRRTRENNMASLFSLYSIQTPQAKKACLSSRSFVTSLFLYLLQFCIVDRQ</sequence>
<comment type="caution">
    <text evidence="1">The sequence shown here is derived from an EMBL/GenBank/DDBJ whole genome shotgun (WGS) entry which is preliminary data.</text>
</comment>
<accession>A0AAW2CHM8</accession>
<evidence type="ECO:0000313" key="1">
    <source>
        <dbReference type="EMBL" id="KAK9997042.1"/>
    </source>
</evidence>
<dbReference type="EMBL" id="JAZDWU010000007">
    <property type="protein sequence ID" value="KAK9997042.1"/>
    <property type="molecule type" value="Genomic_DNA"/>
</dbReference>
<dbReference type="Proteomes" id="UP001459277">
    <property type="component" value="Unassembled WGS sequence"/>
</dbReference>
<proteinExistence type="predicted"/>
<evidence type="ECO:0000313" key="2">
    <source>
        <dbReference type="Proteomes" id="UP001459277"/>
    </source>
</evidence>
<organism evidence="1 2">
    <name type="scientific">Lithocarpus litseifolius</name>
    <dbReference type="NCBI Taxonomy" id="425828"/>
    <lineage>
        <taxon>Eukaryota</taxon>
        <taxon>Viridiplantae</taxon>
        <taxon>Streptophyta</taxon>
        <taxon>Embryophyta</taxon>
        <taxon>Tracheophyta</taxon>
        <taxon>Spermatophyta</taxon>
        <taxon>Magnoliopsida</taxon>
        <taxon>eudicotyledons</taxon>
        <taxon>Gunneridae</taxon>
        <taxon>Pentapetalae</taxon>
        <taxon>rosids</taxon>
        <taxon>fabids</taxon>
        <taxon>Fagales</taxon>
        <taxon>Fagaceae</taxon>
        <taxon>Lithocarpus</taxon>
    </lineage>
</organism>
<dbReference type="AlphaFoldDB" id="A0AAW2CHM8"/>
<protein>
    <submittedName>
        <fullName evidence="1">Uncharacterized protein</fullName>
    </submittedName>
</protein>
<gene>
    <name evidence="1" type="ORF">SO802_021728</name>
</gene>
<reference evidence="1 2" key="1">
    <citation type="submission" date="2024-01" db="EMBL/GenBank/DDBJ databases">
        <title>A telomere-to-telomere, gap-free genome of sweet tea (Lithocarpus litseifolius).</title>
        <authorList>
            <person name="Zhou J."/>
        </authorList>
    </citation>
    <scope>NUCLEOTIDE SEQUENCE [LARGE SCALE GENOMIC DNA]</scope>
    <source>
        <strain evidence="1">Zhou-2022a</strain>
        <tissue evidence="1">Leaf</tissue>
    </source>
</reference>